<dbReference type="RefSeq" id="WP_024363220.1">
    <property type="nucleotide sequence ID" value="NZ_BJNS01000003.1"/>
</dbReference>
<reference evidence="2 4" key="2">
    <citation type="submission" date="2018-06" db="EMBL/GenBank/DDBJ databases">
        <authorList>
            <consortium name="Pathogen Informatics"/>
            <person name="Doyle S."/>
        </authorList>
    </citation>
    <scope>NUCLEOTIDE SEQUENCE [LARGE SCALE GENOMIC DNA]</scope>
    <source>
        <strain evidence="2 4">NCTC10338</strain>
    </source>
</reference>
<dbReference type="InterPro" id="IPR014967">
    <property type="entry name" value="Uncharacterised_YugN-like"/>
</dbReference>
<protein>
    <submittedName>
        <fullName evidence="2">YugN-like family</fullName>
    </submittedName>
</protein>
<organism evidence="1 3">
    <name type="scientific">Lysinibacillus sphaericus</name>
    <name type="common">Bacillus sphaericus</name>
    <dbReference type="NCBI Taxonomy" id="1421"/>
    <lineage>
        <taxon>Bacteria</taxon>
        <taxon>Bacillati</taxon>
        <taxon>Bacillota</taxon>
        <taxon>Bacilli</taxon>
        <taxon>Bacillales</taxon>
        <taxon>Bacillaceae</taxon>
        <taxon>Lysinibacillus</taxon>
    </lineage>
</organism>
<evidence type="ECO:0000313" key="4">
    <source>
        <dbReference type="Proteomes" id="UP000255295"/>
    </source>
</evidence>
<dbReference type="InterPro" id="IPR036491">
    <property type="entry name" value="YugN-like_sf"/>
</dbReference>
<evidence type="ECO:0000313" key="2">
    <source>
        <dbReference type="EMBL" id="SUV18221.1"/>
    </source>
</evidence>
<dbReference type="Pfam" id="PF08868">
    <property type="entry name" value="YugN"/>
    <property type="match status" value="1"/>
</dbReference>
<dbReference type="SUPFAM" id="SSF160755">
    <property type="entry name" value="YugN-like"/>
    <property type="match status" value="1"/>
</dbReference>
<gene>
    <name evidence="1" type="ORF">LS41612_07060</name>
    <name evidence="2" type="ORF">NCTC10338_03343</name>
</gene>
<dbReference type="Proteomes" id="UP000238825">
    <property type="component" value="Chromosome"/>
</dbReference>
<proteinExistence type="predicted"/>
<evidence type="ECO:0000313" key="3">
    <source>
        <dbReference type="Proteomes" id="UP000238825"/>
    </source>
</evidence>
<dbReference type="AlphaFoldDB" id="A0A2S0JY01"/>
<accession>A0A2S0JY01</accession>
<reference evidence="1 3" key="1">
    <citation type="submission" date="2017-03" db="EMBL/GenBank/DDBJ databases">
        <title>The whole genome sequencing and assembly of Lysinibacillus sphaericus DSM 28T strain.</title>
        <authorList>
            <person name="Lee Y.-J."/>
            <person name="Yi H."/>
            <person name="Bahn Y.-S."/>
            <person name="Kim J.F."/>
            <person name="Lee D.-W."/>
        </authorList>
    </citation>
    <scope>NUCLEOTIDE SEQUENCE [LARGE SCALE GENOMIC DNA]</scope>
    <source>
        <strain evidence="1 3">DSM 28</strain>
    </source>
</reference>
<dbReference type="Proteomes" id="UP000255295">
    <property type="component" value="Unassembled WGS sequence"/>
</dbReference>
<evidence type="ECO:0000313" key="1">
    <source>
        <dbReference type="EMBL" id="AVK96023.1"/>
    </source>
</evidence>
<dbReference type="EMBL" id="CP019980">
    <property type="protein sequence ID" value="AVK96023.1"/>
    <property type="molecule type" value="Genomic_DNA"/>
</dbReference>
<dbReference type="GeneID" id="48275958"/>
<name>A0A2S0JY01_LYSSH</name>
<sequence>MLQIESNIVGKEISFGYLRDHIERHGFTIGGNWEYHKGSFDTILSSEGGETIYLRVPFIVTQGELDFYDAQIRFQNPFVIKHVTNVGLDYDEGSLLDATGASQFQTPLDKDGYIHDKSKWIEVGEKVVADKVLPYFH</sequence>
<dbReference type="Gene3D" id="3.30.310.100">
    <property type="entry name" value="YugN-like"/>
    <property type="match status" value="1"/>
</dbReference>
<dbReference type="EMBL" id="UFSZ01000001">
    <property type="protein sequence ID" value="SUV18221.1"/>
    <property type="molecule type" value="Genomic_DNA"/>
</dbReference>